<evidence type="ECO:0000313" key="2">
    <source>
        <dbReference type="Proteomes" id="UP000886998"/>
    </source>
</evidence>
<evidence type="ECO:0000313" key="1">
    <source>
        <dbReference type="EMBL" id="GFY78374.1"/>
    </source>
</evidence>
<accession>A0A8X6YYE4</accession>
<protein>
    <submittedName>
        <fullName evidence="1">Uncharacterized protein</fullName>
    </submittedName>
</protein>
<organism evidence="1 2">
    <name type="scientific">Trichonephila inaurata madagascariensis</name>
    <dbReference type="NCBI Taxonomy" id="2747483"/>
    <lineage>
        <taxon>Eukaryota</taxon>
        <taxon>Metazoa</taxon>
        <taxon>Ecdysozoa</taxon>
        <taxon>Arthropoda</taxon>
        <taxon>Chelicerata</taxon>
        <taxon>Arachnida</taxon>
        <taxon>Araneae</taxon>
        <taxon>Araneomorphae</taxon>
        <taxon>Entelegynae</taxon>
        <taxon>Araneoidea</taxon>
        <taxon>Nephilidae</taxon>
        <taxon>Trichonephila</taxon>
        <taxon>Trichonephila inaurata</taxon>
    </lineage>
</organism>
<comment type="caution">
    <text evidence="1">The sequence shown here is derived from an EMBL/GenBank/DDBJ whole genome shotgun (WGS) entry which is preliminary data.</text>
</comment>
<reference evidence="1" key="1">
    <citation type="submission" date="2020-08" db="EMBL/GenBank/DDBJ databases">
        <title>Multicomponent nature underlies the extraordinary mechanical properties of spider dragline silk.</title>
        <authorList>
            <person name="Kono N."/>
            <person name="Nakamura H."/>
            <person name="Mori M."/>
            <person name="Yoshida Y."/>
            <person name="Ohtoshi R."/>
            <person name="Malay A.D."/>
            <person name="Moran D.A.P."/>
            <person name="Tomita M."/>
            <person name="Numata K."/>
            <person name="Arakawa K."/>
        </authorList>
    </citation>
    <scope>NUCLEOTIDE SEQUENCE</scope>
</reference>
<proteinExistence type="predicted"/>
<gene>
    <name evidence="1" type="ORF">TNIN_444811</name>
</gene>
<dbReference type="AlphaFoldDB" id="A0A8X6YYE4"/>
<sequence>MTDYTLGRHRFSPNFISPAAERYPPHYEYLNTADLSNQQPHREVISYSTKLLIPDNKLSSVDASLGCRIKRVSTVGSWYETHLYLNMQMKKCFLSSIEQLKG</sequence>
<name>A0A8X6YYE4_9ARAC</name>
<dbReference type="EMBL" id="BMAV01022970">
    <property type="protein sequence ID" value="GFY78374.1"/>
    <property type="molecule type" value="Genomic_DNA"/>
</dbReference>
<keyword evidence="2" id="KW-1185">Reference proteome</keyword>
<dbReference type="Proteomes" id="UP000886998">
    <property type="component" value="Unassembled WGS sequence"/>
</dbReference>